<dbReference type="KEGG" id="haa:A5892_04880"/>
<dbReference type="STRING" id="376489.A5892_04880"/>
<evidence type="ECO:0000259" key="2">
    <source>
        <dbReference type="Pfam" id="PF01266"/>
    </source>
</evidence>
<dbReference type="AlphaFoldDB" id="A0A172YJV3"/>
<dbReference type="GO" id="GO:0016491">
    <property type="term" value="F:oxidoreductase activity"/>
    <property type="evidence" value="ECO:0007669"/>
    <property type="project" value="UniProtKB-KW"/>
</dbReference>
<dbReference type="Proteomes" id="UP000077875">
    <property type="component" value="Chromosome"/>
</dbReference>
<dbReference type="PANTHER" id="PTHR13847:SF281">
    <property type="entry name" value="FAD DEPENDENT OXIDOREDUCTASE DOMAIN-CONTAINING PROTEIN"/>
    <property type="match status" value="1"/>
</dbReference>
<evidence type="ECO:0000256" key="1">
    <source>
        <dbReference type="ARBA" id="ARBA00023002"/>
    </source>
</evidence>
<dbReference type="Gene3D" id="3.30.9.10">
    <property type="entry name" value="D-Amino Acid Oxidase, subunit A, domain 2"/>
    <property type="match status" value="1"/>
</dbReference>
<dbReference type="GO" id="GO:0005737">
    <property type="term" value="C:cytoplasm"/>
    <property type="evidence" value="ECO:0007669"/>
    <property type="project" value="TreeGrafter"/>
</dbReference>
<sequence length="408" mass="44298">MRGTHQCDVAIIGGGFTGLCAAHHIAASGRAPLLLEARELGFGASGRNGGVVTAKFRVSFRDLERRHGLEIARRMYQMGYAAIDHLETMTQQLSLTAADFQRRGHLALAHTPRALQGLGAEVAWIEREFGKGAARLLSKEEIEREVAVTGFHGGLLSPKAGGVHPLEYLRGIARGLVDRGVAVHGDSPVTRIEQLGDRVVVETEHGRVEAGQLIIATNGYSDLTPATRAMHRQLIPFRSAIISTAPLPAALIERIMPGRRLCGDTKRMLRWFRLVGDRLIFGGRGAFGRDDSKQAFDELERSLRALFPALEGIAVEHRWSGLVAMTLDYLPHVGRIGDRVFYSVGYNGSGVALSGYMGKQLAALSAGEPVWLGPLERQTAQEIPLHALRAPGVRLAAGWQQLLDALGR</sequence>
<evidence type="ECO:0000313" key="4">
    <source>
        <dbReference type="Proteomes" id="UP000077875"/>
    </source>
</evidence>
<dbReference type="SUPFAM" id="SSF51905">
    <property type="entry name" value="FAD/NAD(P)-binding domain"/>
    <property type="match status" value="1"/>
</dbReference>
<organism evidence="3 4">
    <name type="scientific">Halotalea alkalilenta</name>
    <dbReference type="NCBI Taxonomy" id="376489"/>
    <lineage>
        <taxon>Bacteria</taxon>
        <taxon>Pseudomonadati</taxon>
        <taxon>Pseudomonadota</taxon>
        <taxon>Gammaproteobacteria</taxon>
        <taxon>Oceanospirillales</taxon>
        <taxon>Halomonadaceae</taxon>
        <taxon>Halotalea</taxon>
    </lineage>
</organism>
<keyword evidence="1" id="KW-0560">Oxidoreductase</keyword>
<dbReference type="PANTHER" id="PTHR13847">
    <property type="entry name" value="SARCOSINE DEHYDROGENASE-RELATED"/>
    <property type="match status" value="1"/>
</dbReference>
<proteinExistence type="predicted"/>
<dbReference type="Gene3D" id="3.50.50.60">
    <property type="entry name" value="FAD/NAD(P)-binding domain"/>
    <property type="match status" value="1"/>
</dbReference>
<gene>
    <name evidence="3" type="ORF">A5892_04880</name>
</gene>
<dbReference type="EMBL" id="CP015243">
    <property type="protein sequence ID" value="ANF59497.1"/>
    <property type="molecule type" value="Genomic_DNA"/>
</dbReference>
<dbReference type="InterPro" id="IPR036188">
    <property type="entry name" value="FAD/NAD-bd_sf"/>
</dbReference>
<accession>A0A172YJV3</accession>
<keyword evidence="4" id="KW-1185">Reference proteome</keyword>
<evidence type="ECO:0000313" key="3">
    <source>
        <dbReference type="EMBL" id="ANF59497.1"/>
    </source>
</evidence>
<dbReference type="Pfam" id="PF01266">
    <property type="entry name" value="DAO"/>
    <property type="match status" value="1"/>
</dbReference>
<feature type="domain" description="FAD dependent oxidoreductase" evidence="2">
    <location>
        <begin position="8"/>
        <end position="364"/>
    </location>
</feature>
<protein>
    <submittedName>
        <fullName evidence="3">Oxidoreductase</fullName>
    </submittedName>
</protein>
<reference evidence="3 4" key="1">
    <citation type="submission" date="2016-04" db="EMBL/GenBank/DDBJ databases">
        <title>Complete Genome Sequence of Halotalea alkalilenta IHB B 13600.</title>
        <authorList>
            <person name="Swarnkar M.K."/>
            <person name="Sharma A."/>
            <person name="Kaushal K."/>
            <person name="Soni R."/>
            <person name="Rana S."/>
            <person name="Singh A.K."/>
            <person name="Gulati A."/>
        </authorList>
    </citation>
    <scope>NUCLEOTIDE SEQUENCE [LARGE SCALE GENOMIC DNA]</scope>
    <source>
        <strain evidence="3 4">IHB B 13600</strain>
    </source>
</reference>
<dbReference type="InterPro" id="IPR006076">
    <property type="entry name" value="FAD-dep_OxRdtase"/>
</dbReference>
<name>A0A172YJV3_9GAMM</name>